<reference evidence="2" key="1">
    <citation type="submission" date="2018-05" db="EMBL/GenBank/DDBJ databases">
        <title>Complete Genome Sequence of Methylobacterium sp. 17SD2-17.</title>
        <authorList>
            <person name="Srinivasan S."/>
        </authorList>
    </citation>
    <scope>NUCLEOTIDE SEQUENCE [LARGE SCALE GENOMIC DNA]</scope>
    <source>
        <strain evidence="2">17SD2-17</strain>
    </source>
</reference>
<protein>
    <submittedName>
        <fullName evidence="1">Uncharacterized protein</fullName>
    </submittedName>
</protein>
<organism evidence="1 2">
    <name type="scientific">Methylobacterium durans</name>
    <dbReference type="NCBI Taxonomy" id="2202825"/>
    <lineage>
        <taxon>Bacteria</taxon>
        <taxon>Pseudomonadati</taxon>
        <taxon>Pseudomonadota</taxon>
        <taxon>Alphaproteobacteria</taxon>
        <taxon>Hyphomicrobiales</taxon>
        <taxon>Methylobacteriaceae</taxon>
        <taxon>Methylobacterium</taxon>
    </lineage>
</organism>
<dbReference type="AlphaFoldDB" id="A0A2U8WAE5"/>
<name>A0A2U8WAE5_9HYPH</name>
<gene>
    <name evidence="1" type="ORF">DK389_24875</name>
</gene>
<dbReference type="RefSeq" id="WP_109893640.1">
    <property type="nucleotide sequence ID" value="NZ_CP029550.1"/>
</dbReference>
<sequence length="145" mass="15829">MGAPVFYDDAATSQAARALTNLHEAERHLVGLVRDAGDGATRYWFPNHDADATIANAIHRFEQRQFEFLRALCSEMVGETYRPPASLDALKAALKARIVRNEADQRATPHGPVAQAEAIRGAEQSFLRSAHQHGADLVAVVSPWG</sequence>
<dbReference type="EMBL" id="CP029550">
    <property type="protein sequence ID" value="AWN43133.1"/>
    <property type="molecule type" value="Genomic_DNA"/>
</dbReference>
<dbReference type="KEGG" id="mets:DK389_24875"/>
<evidence type="ECO:0000313" key="1">
    <source>
        <dbReference type="EMBL" id="AWN43133.1"/>
    </source>
</evidence>
<keyword evidence="2" id="KW-1185">Reference proteome</keyword>
<dbReference type="Proteomes" id="UP000245926">
    <property type="component" value="Chromosome"/>
</dbReference>
<proteinExistence type="predicted"/>
<accession>A0A2U8WAE5</accession>
<evidence type="ECO:0000313" key="2">
    <source>
        <dbReference type="Proteomes" id="UP000245926"/>
    </source>
</evidence>